<keyword evidence="3" id="KW-1185">Reference proteome</keyword>
<dbReference type="RefSeq" id="WP_132938272.1">
    <property type="nucleotide sequence ID" value="NZ_CP119676.1"/>
</dbReference>
<evidence type="ECO:0000256" key="1">
    <source>
        <dbReference type="SAM" id="MobiDB-lite"/>
    </source>
</evidence>
<dbReference type="SUPFAM" id="SSF52540">
    <property type="entry name" value="P-loop containing nucleoside triphosphate hydrolases"/>
    <property type="match status" value="1"/>
</dbReference>
<sequence length="175" mass="19789">MQKIVIFGNAGSGKTTLARHYANHYGLARLDLDTLAWTDATPPSRKALCDSAEEIETFIAQNRKWVIEGVYAGLLGVAIVRADQLFFMNPGVEACVANCKSRPWEPHKYKSAAQQDKNLAMLIEWVRRYPNRRDEYSLAAHRALFDSFTGEKKEVTRNDENLPSPRSAFKSLTVR</sequence>
<dbReference type="AlphaFoldDB" id="A0A4R3JE46"/>
<protein>
    <recommendedName>
        <fullName evidence="4">Adenylate kinase family enzyme</fullName>
    </recommendedName>
</protein>
<dbReference type="InterPro" id="IPR052922">
    <property type="entry name" value="Cytidylate_Kinase-2"/>
</dbReference>
<dbReference type="OrthoDB" id="7210594at2"/>
<dbReference type="InterPro" id="IPR027417">
    <property type="entry name" value="P-loop_NTPase"/>
</dbReference>
<dbReference type="PANTHER" id="PTHR37816">
    <property type="entry name" value="YALI0E33011P"/>
    <property type="match status" value="1"/>
</dbReference>
<reference evidence="2 3" key="1">
    <citation type="submission" date="2019-03" db="EMBL/GenBank/DDBJ databases">
        <title>Genomic Encyclopedia of Type Strains, Phase IV (KMG-IV): sequencing the most valuable type-strain genomes for metagenomic binning, comparative biology and taxonomic classification.</title>
        <authorList>
            <person name="Goeker M."/>
        </authorList>
    </citation>
    <scope>NUCLEOTIDE SEQUENCE [LARGE SCALE GENOMIC DNA]</scope>
    <source>
        <strain evidence="2 3">DSM 101688</strain>
    </source>
</reference>
<organism evidence="2 3">
    <name type="scientific">Varunaivibrio sulfuroxidans</name>
    <dbReference type="NCBI Taxonomy" id="1773489"/>
    <lineage>
        <taxon>Bacteria</taxon>
        <taxon>Pseudomonadati</taxon>
        <taxon>Pseudomonadota</taxon>
        <taxon>Alphaproteobacteria</taxon>
        <taxon>Rhodospirillales</taxon>
        <taxon>Magnetovibrionaceae</taxon>
        <taxon>Varunaivibrio</taxon>
    </lineage>
</organism>
<comment type="caution">
    <text evidence="2">The sequence shown here is derived from an EMBL/GenBank/DDBJ whole genome shotgun (WGS) entry which is preliminary data.</text>
</comment>
<proteinExistence type="predicted"/>
<evidence type="ECO:0000313" key="3">
    <source>
        <dbReference type="Proteomes" id="UP000295304"/>
    </source>
</evidence>
<dbReference type="PANTHER" id="PTHR37816:SF2">
    <property type="entry name" value="DNA TOPOLOGY MODULATION PROTEIN FLAR-RELATED PROTEIN"/>
    <property type="match status" value="1"/>
</dbReference>
<accession>A0A4R3JE46</accession>
<gene>
    <name evidence="2" type="ORF">EDD55_102371</name>
</gene>
<evidence type="ECO:0000313" key="2">
    <source>
        <dbReference type="EMBL" id="TCS64328.1"/>
    </source>
</evidence>
<name>A0A4R3JE46_9PROT</name>
<evidence type="ECO:0008006" key="4">
    <source>
        <dbReference type="Google" id="ProtNLM"/>
    </source>
</evidence>
<feature type="region of interest" description="Disordered" evidence="1">
    <location>
        <begin position="156"/>
        <end position="175"/>
    </location>
</feature>
<dbReference type="Proteomes" id="UP000295304">
    <property type="component" value="Unassembled WGS sequence"/>
</dbReference>
<dbReference type="Gene3D" id="3.40.50.300">
    <property type="entry name" value="P-loop containing nucleotide triphosphate hydrolases"/>
    <property type="match status" value="1"/>
</dbReference>
<dbReference type="EMBL" id="SLZW01000002">
    <property type="protein sequence ID" value="TCS64328.1"/>
    <property type="molecule type" value="Genomic_DNA"/>
</dbReference>